<evidence type="ECO:0000256" key="1">
    <source>
        <dbReference type="ARBA" id="ARBA00004651"/>
    </source>
</evidence>
<evidence type="ECO:0000256" key="4">
    <source>
        <dbReference type="ARBA" id="ARBA00022692"/>
    </source>
</evidence>
<dbReference type="SUPFAM" id="SSF161098">
    <property type="entry name" value="MetI-like"/>
    <property type="match status" value="1"/>
</dbReference>
<dbReference type="InterPro" id="IPR010065">
    <property type="entry name" value="AA_ABC_transptr_permease_3TM"/>
</dbReference>
<evidence type="ECO:0000313" key="9">
    <source>
        <dbReference type="EMBL" id="QFU97960.1"/>
    </source>
</evidence>
<evidence type="ECO:0000256" key="5">
    <source>
        <dbReference type="ARBA" id="ARBA00022989"/>
    </source>
</evidence>
<reference evidence="9 10" key="1">
    <citation type="submission" date="2019-10" db="EMBL/GenBank/DDBJ databases">
        <title>Genome sequence of Luteimicrobium xylanilyticum HY-24.</title>
        <authorList>
            <person name="Kim D.Y."/>
            <person name="Park H.-Y."/>
        </authorList>
    </citation>
    <scope>NUCLEOTIDE SEQUENCE [LARGE SCALE GENOMIC DNA]</scope>
    <source>
        <strain evidence="9 10">HY-24</strain>
    </source>
</reference>
<dbReference type="InterPro" id="IPR043429">
    <property type="entry name" value="ArtM/GltK/GlnP/TcyL/YhdX-like"/>
</dbReference>
<dbReference type="EMBL" id="CP045529">
    <property type="protein sequence ID" value="QFU97960.1"/>
    <property type="molecule type" value="Genomic_DNA"/>
</dbReference>
<evidence type="ECO:0000256" key="2">
    <source>
        <dbReference type="ARBA" id="ARBA00022448"/>
    </source>
</evidence>
<dbReference type="PANTHER" id="PTHR30614">
    <property type="entry name" value="MEMBRANE COMPONENT OF AMINO ACID ABC TRANSPORTER"/>
    <property type="match status" value="1"/>
</dbReference>
<feature type="transmembrane region" description="Helical" evidence="7">
    <location>
        <begin position="75"/>
        <end position="96"/>
    </location>
</feature>
<sequence length="301" mass="31804">MSTQNVLFDAPGPRGRRAIMVGNVVGVVVVLAVLAVVARRFADKGQFAADLWTPLVHADAWTNFLIPGLVDTLEAAAMSIVLALVFGLVFGLGRLASSRAVRWVSGTIVEFFRAVPVLLMMIFFFYVFAVYNVFQSAYVPLAAVVVSLTLYNGAVVAELVRSGVHGLPRGQREAALATGLTSGQSLRSIEVPQALSAMLPALLSQLVVVLKDSALGSAIGYTELLQQARRLGAKDGNMLQSLLVAAVIFIVVNYLLTLVAGRARRRRRRSDSGQGANGATTAVATDVGVTPITGLGEGGRI</sequence>
<dbReference type="GO" id="GO:0043190">
    <property type="term" value="C:ATP-binding cassette (ABC) transporter complex"/>
    <property type="evidence" value="ECO:0007669"/>
    <property type="project" value="InterPro"/>
</dbReference>
<evidence type="ECO:0000256" key="6">
    <source>
        <dbReference type="ARBA" id="ARBA00023136"/>
    </source>
</evidence>
<comment type="similarity">
    <text evidence="7">Belongs to the binding-protein-dependent transport system permease family.</text>
</comment>
<dbReference type="PROSITE" id="PS50928">
    <property type="entry name" value="ABC_TM1"/>
    <property type="match status" value="1"/>
</dbReference>
<dbReference type="Gene3D" id="1.10.3720.10">
    <property type="entry name" value="MetI-like"/>
    <property type="match status" value="1"/>
</dbReference>
<keyword evidence="6 7" id="KW-0472">Membrane</keyword>
<keyword evidence="3" id="KW-1003">Cell membrane</keyword>
<accession>A0A5P9QA05</accession>
<dbReference type="GO" id="GO:0006865">
    <property type="term" value="P:amino acid transport"/>
    <property type="evidence" value="ECO:0007669"/>
    <property type="project" value="TreeGrafter"/>
</dbReference>
<evidence type="ECO:0000256" key="7">
    <source>
        <dbReference type="RuleBase" id="RU363032"/>
    </source>
</evidence>
<dbReference type="RefSeq" id="WP_051136636.1">
    <property type="nucleotide sequence ID" value="NZ_BAABIH010000035.1"/>
</dbReference>
<dbReference type="Pfam" id="PF00528">
    <property type="entry name" value="BPD_transp_1"/>
    <property type="match status" value="1"/>
</dbReference>
<dbReference type="OrthoDB" id="4543034at2"/>
<organism evidence="9 10">
    <name type="scientific">Luteimicrobium xylanilyticum</name>
    <dbReference type="NCBI Taxonomy" id="1133546"/>
    <lineage>
        <taxon>Bacteria</taxon>
        <taxon>Bacillati</taxon>
        <taxon>Actinomycetota</taxon>
        <taxon>Actinomycetes</taxon>
        <taxon>Micrococcales</taxon>
        <taxon>Luteimicrobium</taxon>
    </lineage>
</organism>
<dbReference type="AlphaFoldDB" id="A0A5P9QA05"/>
<name>A0A5P9QA05_9MICO</name>
<dbReference type="NCBIfam" id="TIGR01726">
    <property type="entry name" value="HEQRo_perm_3TM"/>
    <property type="match status" value="1"/>
</dbReference>
<proteinExistence type="inferred from homology"/>
<dbReference type="Proteomes" id="UP000326702">
    <property type="component" value="Chromosome"/>
</dbReference>
<evidence type="ECO:0000259" key="8">
    <source>
        <dbReference type="PROSITE" id="PS50928"/>
    </source>
</evidence>
<gene>
    <name evidence="9" type="ORF">KDY119_01466</name>
</gene>
<evidence type="ECO:0000256" key="3">
    <source>
        <dbReference type="ARBA" id="ARBA00022475"/>
    </source>
</evidence>
<keyword evidence="10" id="KW-1185">Reference proteome</keyword>
<feature type="transmembrane region" description="Helical" evidence="7">
    <location>
        <begin position="108"/>
        <end position="131"/>
    </location>
</feature>
<dbReference type="KEGG" id="lxl:KDY119_01466"/>
<evidence type="ECO:0000313" key="10">
    <source>
        <dbReference type="Proteomes" id="UP000326702"/>
    </source>
</evidence>
<protein>
    <submittedName>
        <fullName evidence="9">Glutamate transport system permease protein GluD</fullName>
    </submittedName>
</protein>
<keyword evidence="4 7" id="KW-0812">Transmembrane</keyword>
<comment type="subcellular location">
    <subcellularLocation>
        <location evidence="1 7">Cell membrane</location>
        <topology evidence="1 7">Multi-pass membrane protein</topology>
    </subcellularLocation>
</comment>
<dbReference type="PANTHER" id="PTHR30614:SF21">
    <property type="entry name" value="AMINO ACID ABC TRANSPORTER PERMEASE"/>
    <property type="match status" value="1"/>
</dbReference>
<feature type="domain" description="ABC transmembrane type-1" evidence="8">
    <location>
        <begin position="69"/>
        <end position="260"/>
    </location>
</feature>
<dbReference type="GO" id="GO:0022857">
    <property type="term" value="F:transmembrane transporter activity"/>
    <property type="evidence" value="ECO:0007669"/>
    <property type="project" value="InterPro"/>
</dbReference>
<feature type="transmembrane region" description="Helical" evidence="7">
    <location>
        <begin position="239"/>
        <end position="260"/>
    </location>
</feature>
<feature type="transmembrane region" description="Helical" evidence="7">
    <location>
        <begin position="21"/>
        <end position="42"/>
    </location>
</feature>
<dbReference type="InterPro" id="IPR000515">
    <property type="entry name" value="MetI-like"/>
</dbReference>
<keyword evidence="2 7" id="KW-0813">Transport</keyword>
<keyword evidence="5 7" id="KW-1133">Transmembrane helix</keyword>
<dbReference type="CDD" id="cd06261">
    <property type="entry name" value="TM_PBP2"/>
    <property type="match status" value="1"/>
</dbReference>
<dbReference type="InterPro" id="IPR035906">
    <property type="entry name" value="MetI-like_sf"/>
</dbReference>